<keyword evidence="4" id="KW-0233">DNA recombination</keyword>
<dbReference type="OrthoDB" id="9795573at2"/>
<dbReference type="PROSITE" id="PS51898">
    <property type="entry name" value="TYR_RECOMBINASE"/>
    <property type="match status" value="1"/>
</dbReference>
<dbReference type="AlphaFoldDB" id="A0A0P7Z511"/>
<dbReference type="EMBL" id="LJZQ01000005">
    <property type="protein sequence ID" value="KPQ29555.1"/>
    <property type="molecule type" value="Genomic_DNA"/>
</dbReference>
<evidence type="ECO:0000313" key="7">
    <source>
        <dbReference type="EMBL" id="KPQ29555.1"/>
    </source>
</evidence>
<dbReference type="Gene3D" id="1.10.150.130">
    <property type="match status" value="1"/>
</dbReference>
<dbReference type="PANTHER" id="PTHR30629:SF2">
    <property type="entry name" value="PROPHAGE INTEGRASE INTS-RELATED"/>
    <property type="match status" value="1"/>
</dbReference>
<evidence type="ECO:0000256" key="2">
    <source>
        <dbReference type="ARBA" id="ARBA00022908"/>
    </source>
</evidence>
<feature type="region of interest" description="Disordered" evidence="5">
    <location>
        <begin position="355"/>
        <end position="374"/>
    </location>
</feature>
<dbReference type="STRING" id="1305731.GCA_000934705_01761"/>
<dbReference type="PANTHER" id="PTHR30629">
    <property type="entry name" value="PROPHAGE INTEGRASE"/>
    <property type="match status" value="1"/>
</dbReference>
<evidence type="ECO:0000256" key="3">
    <source>
        <dbReference type="ARBA" id="ARBA00023125"/>
    </source>
</evidence>
<dbReference type="InterPro" id="IPR013762">
    <property type="entry name" value="Integrase-like_cat_sf"/>
</dbReference>
<dbReference type="InterPro" id="IPR011010">
    <property type="entry name" value="DNA_brk_join_enz"/>
</dbReference>
<gene>
    <name evidence="7" type="ORF">HLUCCX14_04985</name>
</gene>
<keyword evidence="2" id="KW-0229">DNA integration</keyword>
<protein>
    <submittedName>
        <fullName evidence="7">Integrase</fullName>
    </submittedName>
</protein>
<dbReference type="GO" id="GO:0003677">
    <property type="term" value="F:DNA binding"/>
    <property type="evidence" value="ECO:0007669"/>
    <property type="project" value="UniProtKB-KW"/>
</dbReference>
<dbReference type="InterPro" id="IPR050808">
    <property type="entry name" value="Phage_Integrase"/>
</dbReference>
<sequence length="476" mass="53539">MNELPKNATDADPYLAKLKPAGKDQYIKDSKVSGLVFRLTKGGKKVWQLRYTVKVGDNWKDRKTTIASFDDGTKTNAARKLAEGMRAAIRQGNDPVAEKQAKAEQLKVEEAQRKQEALNRVTMRDLFQTWQKMKLQNPKNGHKDGGAAASHWIETKILSKYGDLEVSRFGVAEFHRVADPLLEKGHNRAANVLLALTKQMMGFAVTRSYIESNPLALLTREDVGGRDTERERVLCEYEDPDTHETAPDELADLFNKLPESGLSEMSQIAVHLCLSTCCRIGELLKARWSEVDLVAAEWRIPAENSKNGKPHLVNLSDYALQYFGRLHELTGGFEWLHPASRGGGHIDPKTITKQISDRQKDKGKEYKGRTKKPDTLKLPRGKWTPHDLRRTGATIMAEQGIAGHIIERCLNHVEPNRMARIYNRHNPREEMKEAWRLLGAELQRLADLEELPLAESWKSGKVASIGAKRQASMGGA</sequence>
<evidence type="ECO:0000259" key="6">
    <source>
        <dbReference type="PROSITE" id="PS51898"/>
    </source>
</evidence>
<dbReference type="SUPFAM" id="SSF56349">
    <property type="entry name" value="DNA breaking-rejoining enzymes"/>
    <property type="match status" value="1"/>
</dbReference>
<keyword evidence="3" id="KW-0238">DNA-binding</keyword>
<dbReference type="Proteomes" id="UP000050416">
    <property type="component" value="Unassembled WGS sequence"/>
</dbReference>
<evidence type="ECO:0000256" key="1">
    <source>
        <dbReference type="ARBA" id="ARBA00008857"/>
    </source>
</evidence>
<dbReference type="Pfam" id="PF00589">
    <property type="entry name" value="Phage_integrase"/>
    <property type="match status" value="1"/>
</dbReference>
<name>A0A0P7Z511_9GAMM</name>
<dbReference type="InterPro" id="IPR010998">
    <property type="entry name" value="Integrase_recombinase_N"/>
</dbReference>
<comment type="similarity">
    <text evidence="1">Belongs to the 'phage' integrase family.</text>
</comment>
<organism evidence="7 8">
    <name type="scientific">Marinobacter excellens HL-55</name>
    <dbReference type="NCBI Taxonomy" id="1305731"/>
    <lineage>
        <taxon>Bacteria</taxon>
        <taxon>Pseudomonadati</taxon>
        <taxon>Pseudomonadota</taxon>
        <taxon>Gammaproteobacteria</taxon>
        <taxon>Pseudomonadales</taxon>
        <taxon>Marinobacteraceae</taxon>
        <taxon>Marinobacter</taxon>
    </lineage>
</organism>
<reference evidence="7 8" key="1">
    <citation type="submission" date="2015-09" db="EMBL/GenBank/DDBJ databases">
        <title>Identification and resolution of microdiversity through metagenomic sequencing of parallel consortia.</title>
        <authorList>
            <person name="Nelson W.C."/>
            <person name="Romine M.F."/>
            <person name="Lindemann S.R."/>
        </authorList>
    </citation>
    <scope>NUCLEOTIDE SEQUENCE [LARGE SCALE GENOMIC DNA]</scope>
    <source>
        <strain evidence="7">HL-55</strain>
    </source>
</reference>
<dbReference type="GO" id="GO:0006310">
    <property type="term" value="P:DNA recombination"/>
    <property type="evidence" value="ECO:0007669"/>
    <property type="project" value="UniProtKB-KW"/>
</dbReference>
<proteinExistence type="inferred from homology"/>
<evidence type="ECO:0000256" key="5">
    <source>
        <dbReference type="SAM" id="MobiDB-lite"/>
    </source>
</evidence>
<dbReference type="InterPro" id="IPR038488">
    <property type="entry name" value="Integrase_DNA-bd_sf"/>
</dbReference>
<evidence type="ECO:0000313" key="8">
    <source>
        <dbReference type="Proteomes" id="UP000050416"/>
    </source>
</evidence>
<dbReference type="Gene3D" id="3.30.160.390">
    <property type="entry name" value="Integrase, DNA-binding domain"/>
    <property type="match status" value="1"/>
</dbReference>
<dbReference type="PATRIC" id="fig|1305731.5.peg.2075"/>
<evidence type="ECO:0000256" key="4">
    <source>
        <dbReference type="ARBA" id="ARBA00023172"/>
    </source>
</evidence>
<dbReference type="GO" id="GO:0015074">
    <property type="term" value="P:DNA integration"/>
    <property type="evidence" value="ECO:0007669"/>
    <property type="project" value="UniProtKB-KW"/>
</dbReference>
<feature type="domain" description="Tyr recombinase" evidence="6">
    <location>
        <begin position="240"/>
        <end position="436"/>
    </location>
</feature>
<dbReference type="InterPro" id="IPR025166">
    <property type="entry name" value="Integrase_DNA_bind_dom"/>
</dbReference>
<dbReference type="InterPro" id="IPR002104">
    <property type="entry name" value="Integrase_catalytic"/>
</dbReference>
<dbReference type="CDD" id="cd00801">
    <property type="entry name" value="INT_P4_C"/>
    <property type="match status" value="1"/>
</dbReference>
<accession>A0A0P7Z511</accession>
<dbReference type="Pfam" id="PF13356">
    <property type="entry name" value="Arm-DNA-bind_3"/>
    <property type="match status" value="1"/>
</dbReference>
<comment type="caution">
    <text evidence="7">The sequence shown here is derived from an EMBL/GenBank/DDBJ whole genome shotgun (WGS) entry which is preliminary data.</text>
</comment>
<dbReference type="Gene3D" id="1.10.443.10">
    <property type="entry name" value="Intergrase catalytic core"/>
    <property type="match status" value="1"/>
</dbReference>